<dbReference type="KEGG" id="kng:KNAG_0C00160"/>
<dbReference type="RefSeq" id="XP_022463377.1">
    <property type="nucleotide sequence ID" value="XM_022606709.1"/>
</dbReference>
<evidence type="ECO:0000259" key="3">
    <source>
        <dbReference type="PROSITE" id="PS50071"/>
    </source>
</evidence>
<comment type="subcellular location">
    <subcellularLocation>
        <location evidence="1 2">Nucleus</location>
    </subcellularLocation>
</comment>
<dbReference type="Gene3D" id="1.10.10.60">
    <property type="entry name" value="Homeodomain-like"/>
    <property type="match status" value="1"/>
</dbReference>
<dbReference type="GO" id="GO:0005634">
    <property type="term" value="C:nucleus"/>
    <property type="evidence" value="ECO:0007669"/>
    <property type="project" value="UniProtKB-SubCell"/>
</dbReference>
<dbReference type="Proteomes" id="UP000006310">
    <property type="component" value="Chromosome 3"/>
</dbReference>
<feature type="domain" description="Homeobox" evidence="3">
    <location>
        <begin position="136"/>
        <end position="191"/>
    </location>
</feature>
<dbReference type="GO" id="GO:0003677">
    <property type="term" value="F:DNA binding"/>
    <property type="evidence" value="ECO:0007669"/>
    <property type="project" value="UniProtKB-UniRule"/>
</dbReference>
<dbReference type="CDD" id="cd00086">
    <property type="entry name" value="homeodomain"/>
    <property type="match status" value="1"/>
</dbReference>
<keyword evidence="5" id="KW-1185">Reference proteome</keyword>
<evidence type="ECO:0000256" key="1">
    <source>
        <dbReference type="PROSITE-ProRule" id="PRU00108"/>
    </source>
</evidence>
<dbReference type="SMART" id="SM00389">
    <property type="entry name" value="HOX"/>
    <property type="match status" value="1"/>
</dbReference>
<dbReference type="OMA" id="KVQIKNW"/>
<dbReference type="InterPro" id="IPR009057">
    <property type="entry name" value="Homeodomain-like_sf"/>
</dbReference>
<dbReference type="EMBL" id="HE978316">
    <property type="protein sequence ID" value="CCK69131.1"/>
    <property type="molecule type" value="Genomic_DNA"/>
</dbReference>
<evidence type="ECO:0000256" key="2">
    <source>
        <dbReference type="RuleBase" id="RU000682"/>
    </source>
</evidence>
<dbReference type="SUPFAM" id="SSF46689">
    <property type="entry name" value="Homeodomain-like"/>
    <property type="match status" value="1"/>
</dbReference>
<dbReference type="AlphaFoldDB" id="J7S5G3"/>
<gene>
    <name evidence="4" type="primary">KNAG0C00160</name>
    <name evidence="4" type="ordered locus">KNAG_0C00160</name>
</gene>
<feature type="DNA-binding region" description="Homeobox" evidence="1">
    <location>
        <begin position="138"/>
        <end position="192"/>
    </location>
</feature>
<evidence type="ECO:0000313" key="4">
    <source>
        <dbReference type="EMBL" id="CCK69131.1"/>
    </source>
</evidence>
<keyword evidence="1 2" id="KW-0371">Homeobox</keyword>
<accession>J7S5G3</accession>
<dbReference type="OrthoDB" id="4069986at2759"/>
<dbReference type="eggNOG" id="KOG0773">
    <property type="taxonomic scope" value="Eukaryota"/>
</dbReference>
<dbReference type="PROSITE" id="PS50071">
    <property type="entry name" value="HOMEOBOX_2"/>
    <property type="match status" value="1"/>
</dbReference>
<reference evidence="5" key="2">
    <citation type="submission" date="2012-08" db="EMBL/GenBank/DDBJ databases">
        <title>Genome sequence of Kazachstania naganishii.</title>
        <authorList>
            <person name="Gordon J.L."/>
            <person name="Armisen D."/>
            <person name="Proux-Wera E."/>
            <person name="OhEigeartaigh S.S."/>
            <person name="Byrne K.P."/>
            <person name="Wolfe K.H."/>
        </authorList>
    </citation>
    <scope>NUCLEOTIDE SEQUENCE [LARGE SCALE GENOMIC DNA]</scope>
    <source>
        <strain evidence="5">ATCC MYA-139 / BCRC 22969 / CBS 8797 / CCRC 22969 / KCTC 17520 / NBRC 10181 / NCYC 3082</strain>
    </source>
</reference>
<reference evidence="4 5" key="1">
    <citation type="journal article" date="2011" name="Proc. Natl. Acad. Sci. U.S.A.">
        <title>Evolutionary erosion of yeast sex chromosomes by mating-type switching accidents.</title>
        <authorList>
            <person name="Gordon J.L."/>
            <person name="Armisen D."/>
            <person name="Proux-Wera E."/>
            <person name="Oheigeartaigh S.S."/>
            <person name="Byrne K.P."/>
            <person name="Wolfe K.H."/>
        </authorList>
    </citation>
    <scope>NUCLEOTIDE SEQUENCE [LARGE SCALE GENOMIC DNA]</scope>
    <source>
        <strain evidence="5">ATCC MYA-139 / BCRC 22969 / CBS 8797 / CCRC 22969 / KCTC 17520 / NBRC 10181 / NCYC 3082</strain>
    </source>
</reference>
<protein>
    <recommendedName>
        <fullName evidence="3">Homeobox domain-containing protein</fullName>
    </recommendedName>
</protein>
<keyword evidence="1 2" id="KW-0238">DNA-binding</keyword>
<evidence type="ECO:0000313" key="5">
    <source>
        <dbReference type="Proteomes" id="UP000006310"/>
    </source>
</evidence>
<sequence>MNRIEIQDLLNNQDCSSLDKDFKNINSQLLEICSNFPKELLSNHGELQMQLQGILLFLTKLVGKNDLSVTLKNEARMTYQFSKIIASLLKSFEDFFFERKEYNDPATSENEFVFSVVTQDMMNKRKESMRPCRGHRFSSNSTETLEDWYKKHHEKPYLDKRSLHELEFKTKLSKMQIRNWVSNRRRKEKSIHVSPVIQDLLQE</sequence>
<dbReference type="GeneID" id="34524811"/>
<dbReference type="STRING" id="1071383.J7S5G3"/>
<keyword evidence="1 2" id="KW-0539">Nucleus</keyword>
<proteinExistence type="predicted"/>
<dbReference type="Pfam" id="PF00046">
    <property type="entry name" value="Homeodomain"/>
    <property type="match status" value="1"/>
</dbReference>
<dbReference type="HOGENOM" id="CLU_091806_1_0_1"/>
<name>J7S5G3_HUIN7</name>
<organism evidence="4 5">
    <name type="scientific">Huiozyma naganishii (strain ATCC MYA-139 / BCRC 22969 / CBS 8797 / KCTC 17520 / NBRC 10181 / NCYC 3082 / Yp74L-3)</name>
    <name type="common">Yeast</name>
    <name type="synonym">Kazachstania naganishii</name>
    <dbReference type="NCBI Taxonomy" id="1071383"/>
    <lineage>
        <taxon>Eukaryota</taxon>
        <taxon>Fungi</taxon>
        <taxon>Dikarya</taxon>
        <taxon>Ascomycota</taxon>
        <taxon>Saccharomycotina</taxon>
        <taxon>Saccharomycetes</taxon>
        <taxon>Saccharomycetales</taxon>
        <taxon>Saccharomycetaceae</taxon>
        <taxon>Huiozyma</taxon>
    </lineage>
</organism>
<dbReference type="InterPro" id="IPR001356">
    <property type="entry name" value="HD"/>
</dbReference>